<organism evidence="2 3">
    <name type="scientific">Septoria linicola</name>
    <dbReference type="NCBI Taxonomy" id="215465"/>
    <lineage>
        <taxon>Eukaryota</taxon>
        <taxon>Fungi</taxon>
        <taxon>Dikarya</taxon>
        <taxon>Ascomycota</taxon>
        <taxon>Pezizomycotina</taxon>
        <taxon>Dothideomycetes</taxon>
        <taxon>Dothideomycetidae</taxon>
        <taxon>Mycosphaerellales</taxon>
        <taxon>Mycosphaerellaceae</taxon>
        <taxon>Septoria</taxon>
    </lineage>
</organism>
<accession>A0A9Q9B3G3</accession>
<dbReference type="Proteomes" id="UP001056384">
    <property type="component" value="Chromosome 7"/>
</dbReference>
<dbReference type="CDD" id="cd09917">
    <property type="entry name" value="F-box_SF"/>
    <property type="match status" value="1"/>
</dbReference>
<evidence type="ECO:0000313" key="2">
    <source>
        <dbReference type="EMBL" id="USW55631.1"/>
    </source>
</evidence>
<dbReference type="SMART" id="SM00256">
    <property type="entry name" value="FBOX"/>
    <property type="match status" value="1"/>
</dbReference>
<dbReference type="InterPro" id="IPR001810">
    <property type="entry name" value="F-box_dom"/>
</dbReference>
<dbReference type="PROSITE" id="PS50181">
    <property type="entry name" value="FBOX"/>
    <property type="match status" value="1"/>
</dbReference>
<gene>
    <name evidence="2" type="ORF">Slin15195_G089500</name>
</gene>
<evidence type="ECO:0000259" key="1">
    <source>
        <dbReference type="PROSITE" id="PS50181"/>
    </source>
</evidence>
<name>A0A9Q9B3G3_9PEZI</name>
<dbReference type="SUPFAM" id="SSF81383">
    <property type="entry name" value="F-box domain"/>
    <property type="match status" value="1"/>
</dbReference>
<dbReference type="Pfam" id="PF00646">
    <property type="entry name" value="F-box"/>
    <property type="match status" value="1"/>
</dbReference>
<dbReference type="InterPro" id="IPR036047">
    <property type="entry name" value="F-box-like_dom_sf"/>
</dbReference>
<sequence>MSSATDPPITAKMQPTLEDTKKISAALRTFGVVELLERVLQNLEIKDLVIVTRVCKDWKDLVDSSPLLQEITFKRAAPVTEVLYRETPFEP</sequence>
<protein>
    <submittedName>
        <fullName evidence="2">F-box domain-containing protein</fullName>
    </submittedName>
</protein>
<evidence type="ECO:0000313" key="3">
    <source>
        <dbReference type="Proteomes" id="UP001056384"/>
    </source>
</evidence>
<dbReference type="AlphaFoldDB" id="A0A9Q9B3G3"/>
<dbReference type="EMBL" id="CP099424">
    <property type="protein sequence ID" value="USW55631.1"/>
    <property type="molecule type" value="Genomic_DNA"/>
</dbReference>
<proteinExistence type="predicted"/>
<feature type="domain" description="F-box" evidence="1">
    <location>
        <begin position="34"/>
        <end position="71"/>
    </location>
</feature>
<dbReference type="Gene3D" id="1.20.1280.50">
    <property type="match status" value="1"/>
</dbReference>
<keyword evidence="3" id="KW-1185">Reference proteome</keyword>
<reference evidence="2" key="1">
    <citation type="submission" date="2022-06" db="EMBL/GenBank/DDBJ databases">
        <title>Complete genome sequences of two strains of the flax pathogen Septoria linicola.</title>
        <authorList>
            <person name="Lapalu N."/>
            <person name="Simon A."/>
            <person name="Demenou B."/>
            <person name="Paumier D."/>
            <person name="Guillot M.-P."/>
            <person name="Gout L."/>
            <person name="Valade R."/>
        </authorList>
    </citation>
    <scope>NUCLEOTIDE SEQUENCE</scope>
    <source>
        <strain evidence="2">SE15195</strain>
    </source>
</reference>